<dbReference type="InterPro" id="IPR003826">
    <property type="entry name" value="AdoMetDC_fam_prok"/>
</dbReference>
<name>A0AAU8P9X5_DESK7</name>
<sequence length="122" mass="13247">MRVGVHYIADLSMCRTNFTDHRELQDLALKVCRLAGMRVIGITASTLTDGPNTGATVVVGLAESHLSVHTWPELEYAAVDLFTCGDPNRGKMAFESLCAAFRPQVKRVRQVVRAAEVGACGE</sequence>
<dbReference type="GO" id="GO:0004014">
    <property type="term" value="F:adenosylmethionine decarboxylase activity"/>
    <property type="evidence" value="ECO:0007669"/>
    <property type="project" value="InterPro"/>
</dbReference>
<evidence type="ECO:0000313" key="12">
    <source>
        <dbReference type="Proteomes" id="UP000009229"/>
    </source>
</evidence>
<dbReference type="PANTHER" id="PTHR33866">
    <property type="entry name" value="S-ADENOSYLMETHIONINE DECARBOXYLASE PROENZYME"/>
    <property type="match status" value="1"/>
</dbReference>
<keyword evidence="5" id="KW-0745">Spermidine biosynthesis</keyword>
<dbReference type="Pfam" id="PF02675">
    <property type="entry name" value="AdoMet_dc"/>
    <property type="match status" value="1"/>
</dbReference>
<keyword evidence="9" id="KW-0704">Schiff base</keyword>
<evidence type="ECO:0000313" key="11">
    <source>
        <dbReference type="EMBL" id="AEG14686.1"/>
    </source>
</evidence>
<keyword evidence="7" id="KW-0865">Zymogen</keyword>
<dbReference type="InterPro" id="IPR017716">
    <property type="entry name" value="S-AdoMet_deCOase_pro-enz"/>
</dbReference>
<evidence type="ECO:0000256" key="3">
    <source>
        <dbReference type="ARBA" id="ARBA00022793"/>
    </source>
</evidence>
<dbReference type="EMBL" id="CP002770">
    <property type="protein sequence ID" value="AEG14686.1"/>
    <property type="molecule type" value="Genomic_DNA"/>
</dbReference>
<keyword evidence="12" id="KW-1185">Reference proteome</keyword>
<reference evidence="12" key="1">
    <citation type="submission" date="2011-05" db="EMBL/GenBank/DDBJ databases">
        <title>Complete sequence of Desulfotomaculum kuznetsovii DSM 6115.</title>
        <authorList>
            <person name="Lucas S."/>
            <person name="Han J."/>
            <person name="Lapidus A."/>
            <person name="Cheng J.-F."/>
            <person name="Goodwin L."/>
            <person name="Pitluck S."/>
            <person name="Peters L."/>
            <person name="Mikhailova N."/>
            <person name="Lu M."/>
            <person name="Saunders E."/>
            <person name="Han C."/>
            <person name="Tapia R."/>
            <person name="Land M."/>
            <person name="Hauser L."/>
            <person name="Kyrpides N."/>
            <person name="Ivanova N."/>
            <person name="Pagani I."/>
            <person name="Nazina T."/>
            <person name="Ivanova A."/>
            <person name="Parshina S."/>
            <person name="Kuever J."/>
            <person name="Muyzer G."/>
            <person name="Plugge C."/>
            <person name="Stams A."/>
            <person name="Woyke T."/>
        </authorList>
    </citation>
    <scope>NUCLEOTIDE SEQUENCE [LARGE SCALE GENOMIC DNA]</scope>
    <source>
        <strain evidence="12">DSM 6115 / VKM B-1805 / 17</strain>
    </source>
</reference>
<evidence type="ECO:0000256" key="6">
    <source>
        <dbReference type="ARBA" id="ARBA00023115"/>
    </source>
</evidence>
<keyword evidence="6" id="KW-0620">Polyamine biosynthesis</keyword>
<proteinExistence type="predicted"/>
<keyword evidence="2" id="KW-0949">S-adenosyl-L-methionine</keyword>
<dbReference type="PANTHER" id="PTHR33866:SF2">
    <property type="entry name" value="S-ADENOSYLMETHIONINE DECARBOXYLASE PROENZYME"/>
    <property type="match status" value="1"/>
</dbReference>
<accession>A0AAU8P9X5</accession>
<evidence type="ECO:0000256" key="10">
    <source>
        <dbReference type="ARBA" id="ARBA00023317"/>
    </source>
</evidence>
<evidence type="ECO:0000256" key="1">
    <source>
        <dbReference type="ARBA" id="ARBA00001928"/>
    </source>
</evidence>
<evidence type="ECO:0000256" key="8">
    <source>
        <dbReference type="ARBA" id="ARBA00023239"/>
    </source>
</evidence>
<keyword evidence="4" id="KW-0068">Autocatalytic cleavage</keyword>
<evidence type="ECO:0000256" key="2">
    <source>
        <dbReference type="ARBA" id="ARBA00022691"/>
    </source>
</evidence>
<dbReference type="NCBIfam" id="TIGR03330">
    <property type="entry name" value="SAM_DCase_Bsu"/>
    <property type="match status" value="1"/>
</dbReference>
<dbReference type="KEGG" id="dku:Desku_1099"/>
<evidence type="ECO:0000256" key="5">
    <source>
        <dbReference type="ARBA" id="ARBA00023066"/>
    </source>
</evidence>
<dbReference type="InterPro" id="IPR016067">
    <property type="entry name" value="S-AdoMet_deCO2ase_core"/>
</dbReference>
<dbReference type="GO" id="GO:0005829">
    <property type="term" value="C:cytosol"/>
    <property type="evidence" value="ECO:0007669"/>
    <property type="project" value="TreeGrafter"/>
</dbReference>
<evidence type="ECO:0000256" key="4">
    <source>
        <dbReference type="ARBA" id="ARBA00022813"/>
    </source>
</evidence>
<dbReference type="AlphaFoldDB" id="A0AAU8P9X5"/>
<dbReference type="RefSeq" id="WP_013822201.1">
    <property type="nucleotide sequence ID" value="NC_015573.1"/>
</dbReference>
<comment type="cofactor">
    <cofactor evidence="1">
        <name>pyruvate</name>
        <dbReference type="ChEBI" id="CHEBI:15361"/>
    </cofactor>
</comment>
<evidence type="ECO:0000256" key="7">
    <source>
        <dbReference type="ARBA" id="ARBA00023145"/>
    </source>
</evidence>
<dbReference type="GO" id="GO:0008295">
    <property type="term" value="P:spermidine biosynthetic process"/>
    <property type="evidence" value="ECO:0007669"/>
    <property type="project" value="UniProtKB-KW"/>
</dbReference>
<evidence type="ECO:0000256" key="9">
    <source>
        <dbReference type="ARBA" id="ARBA00023270"/>
    </source>
</evidence>
<keyword evidence="3" id="KW-0210">Decarboxylase</keyword>
<dbReference type="SUPFAM" id="SSF56276">
    <property type="entry name" value="S-adenosylmethionine decarboxylase"/>
    <property type="match status" value="1"/>
</dbReference>
<dbReference type="Proteomes" id="UP000009229">
    <property type="component" value="Chromosome"/>
</dbReference>
<dbReference type="Gene3D" id="3.60.90.10">
    <property type="entry name" value="S-adenosylmethionine decarboxylase"/>
    <property type="match status" value="1"/>
</dbReference>
<keyword evidence="10" id="KW-0670">Pyruvate</keyword>
<gene>
    <name evidence="11" type="ordered locus">Desku_1099</name>
</gene>
<protein>
    <submittedName>
        <fullName evidence="11">S-adenosylmethionine decarboxylase proenzyme</fullName>
    </submittedName>
</protein>
<keyword evidence="8" id="KW-0456">Lyase</keyword>
<organism evidence="11 12">
    <name type="scientific">Desulfofundulus kuznetsovii (strain DSM 6115 / VKM B-1805 / 17)</name>
    <name type="common">Desulfotomaculum kuznetsovii</name>
    <dbReference type="NCBI Taxonomy" id="760568"/>
    <lineage>
        <taxon>Bacteria</taxon>
        <taxon>Bacillati</taxon>
        <taxon>Bacillota</taxon>
        <taxon>Clostridia</taxon>
        <taxon>Eubacteriales</taxon>
        <taxon>Peptococcaceae</taxon>
        <taxon>Desulfofundulus</taxon>
    </lineage>
</organism>